<evidence type="ECO:0000256" key="8">
    <source>
        <dbReference type="PIRSR" id="PIRSR000350-2"/>
    </source>
</evidence>
<dbReference type="GO" id="GO:0050661">
    <property type="term" value="F:NADP binding"/>
    <property type="evidence" value="ECO:0007669"/>
    <property type="project" value="InterPro"/>
</dbReference>
<keyword evidence="9" id="KW-0547">Nucleotide-binding</keyword>
<feature type="disulfide bond" description="Redox-active" evidence="10">
    <location>
        <begin position="48"/>
        <end position="53"/>
    </location>
</feature>
<evidence type="ECO:0000259" key="13">
    <source>
        <dbReference type="Pfam" id="PF02852"/>
    </source>
</evidence>
<dbReference type="Pfam" id="PF07992">
    <property type="entry name" value="Pyr_redox_2"/>
    <property type="match status" value="1"/>
</dbReference>
<comment type="function">
    <text evidence="12">Catalyzes the reduction of glutathione disulfide (GSSG) to reduced glutathione (GSH). Constitutes the major mechanism to maintain a high GSH:GSSG ratio in the cytosol.</text>
</comment>
<gene>
    <name evidence="15" type="ORF">ACHHYP_04651</name>
</gene>
<comment type="caution">
    <text evidence="15">The sequence shown here is derived from an EMBL/GenBank/DDBJ whole genome shotgun (WGS) entry which is preliminary data.</text>
</comment>
<dbReference type="GO" id="GO:0004362">
    <property type="term" value="F:glutathione-disulfide reductase (NADPH) activity"/>
    <property type="evidence" value="ECO:0007669"/>
    <property type="project" value="UniProtKB-EC"/>
</dbReference>
<comment type="subcellular location">
    <subcellularLocation>
        <location evidence="12">Cytoplasm</location>
    </subcellularLocation>
</comment>
<dbReference type="Gene3D" id="3.50.50.60">
    <property type="entry name" value="FAD/NAD(P)-binding domain"/>
    <property type="match status" value="2"/>
</dbReference>
<reference evidence="15 16" key="1">
    <citation type="journal article" date="2014" name="Genome Biol. Evol.">
        <title>The secreted proteins of Achlya hypogyna and Thraustotheca clavata identify the ancestral oomycete secretome and reveal gene acquisitions by horizontal gene transfer.</title>
        <authorList>
            <person name="Misner I."/>
            <person name="Blouin N."/>
            <person name="Leonard G."/>
            <person name="Richards T.A."/>
            <person name="Lane C.E."/>
        </authorList>
    </citation>
    <scope>NUCLEOTIDE SEQUENCE [LARGE SCALE GENOMIC DNA]</scope>
    <source>
        <strain evidence="15 16">ATCC 48635</strain>
    </source>
</reference>
<dbReference type="GO" id="GO:0034599">
    <property type="term" value="P:cellular response to oxidative stress"/>
    <property type="evidence" value="ECO:0007669"/>
    <property type="project" value="TreeGrafter"/>
</dbReference>
<evidence type="ECO:0000256" key="10">
    <source>
        <dbReference type="PIRSR" id="PIRSR000350-4"/>
    </source>
</evidence>
<feature type="active site" description="Proton acceptor" evidence="8">
    <location>
        <position position="452"/>
    </location>
</feature>
<evidence type="ECO:0000256" key="4">
    <source>
        <dbReference type="ARBA" id="ARBA00022827"/>
    </source>
</evidence>
<dbReference type="PANTHER" id="PTHR42737">
    <property type="entry name" value="GLUTATHIONE REDUCTASE"/>
    <property type="match status" value="1"/>
</dbReference>
<evidence type="ECO:0000256" key="9">
    <source>
        <dbReference type="PIRSR" id="PIRSR000350-3"/>
    </source>
</evidence>
<dbReference type="GO" id="GO:0006749">
    <property type="term" value="P:glutathione metabolic process"/>
    <property type="evidence" value="ECO:0007669"/>
    <property type="project" value="InterPro"/>
</dbReference>
<evidence type="ECO:0000259" key="14">
    <source>
        <dbReference type="Pfam" id="PF07992"/>
    </source>
</evidence>
<comment type="catalytic activity">
    <reaction evidence="12">
        <text>2 glutathione + NADP(+) = glutathione disulfide + NADPH + H(+)</text>
        <dbReference type="Rhea" id="RHEA:11740"/>
        <dbReference type="ChEBI" id="CHEBI:15378"/>
        <dbReference type="ChEBI" id="CHEBI:57783"/>
        <dbReference type="ChEBI" id="CHEBI:57925"/>
        <dbReference type="ChEBI" id="CHEBI:58297"/>
        <dbReference type="ChEBI" id="CHEBI:58349"/>
        <dbReference type="EC" id="1.8.1.7"/>
    </reaction>
</comment>
<keyword evidence="12" id="KW-0521">NADP</keyword>
<dbReference type="InterPro" id="IPR006322">
    <property type="entry name" value="Glutathione_Rdtase_euk/bac"/>
</dbReference>
<name>A0A1V9Z0B9_ACHHY</name>
<dbReference type="GO" id="GO:0005829">
    <property type="term" value="C:cytosol"/>
    <property type="evidence" value="ECO:0007669"/>
    <property type="project" value="TreeGrafter"/>
</dbReference>
<evidence type="ECO:0000256" key="6">
    <source>
        <dbReference type="ARBA" id="ARBA00023157"/>
    </source>
</evidence>
<comment type="cofactor">
    <cofactor evidence="9">
        <name>FAD</name>
        <dbReference type="ChEBI" id="CHEBI:57692"/>
    </cofactor>
    <text evidence="9">Binds 1 FAD per subunit.</text>
</comment>
<dbReference type="FunFam" id="3.50.50.60:FF:000235">
    <property type="entry name" value="Glutathione reductase"/>
    <property type="match status" value="1"/>
</dbReference>
<dbReference type="SUPFAM" id="SSF55424">
    <property type="entry name" value="FAD/NAD-linked reductases, dimerisation (C-terminal) domain"/>
    <property type="match status" value="1"/>
</dbReference>
<dbReference type="Proteomes" id="UP000243579">
    <property type="component" value="Unassembled WGS sequence"/>
</dbReference>
<feature type="binding site" evidence="9">
    <location>
        <position position="57"/>
    </location>
    <ligand>
        <name>FAD</name>
        <dbReference type="ChEBI" id="CHEBI:57692"/>
    </ligand>
</feature>
<keyword evidence="9" id="KW-0520">NAD</keyword>
<dbReference type="InterPro" id="IPR001100">
    <property type="entry name" value="Pyr_nuc-diS_OxRdtase"/>
</dbReference>
<dbReference type="GO" id="GO:0045454">
    <property type="term" value="P:cell redox homeostasis"/>
    <property type="evidence" value="ECO:0007669"/>
    <property type="project" value="InterPro"/>
</dbReference>
<evidence type="ECO:0000256" key="1">
    <source>
        <dbReference type="ARBA" id="ARBA00007532"/>
    </source>
</evidence>
<dbReference type="InterPro" id="IPR012999">
    <property type="entry name" value="Pyr_OxRdtase_I_AS"/>
</dbReference>
<dbReference type="EMBL" id="JNBR01000522">
    <property type="protein sequence ID" value="OQR91504.1"/>
    <property type="molecule type" value="Genomic_DNA"/>
</dbReference>
<evidence type="ECO:0000256" key="7">
    <source>
        <dbReference type="ARBA" id="ARBA00023284"/>
    </source>
</evidence>
<organism evidence="15 16">
    <name type="scientific">Achlya hypogyna</name>
    <name type="common">Oomycete</name>
    <name type="synonym">Protoachlya hypogyna</name>
    <dbReference type="NCBI Taxonomy" id="1202772"/>
    <lineage>
        <taxon>Eukaryota</taxon>
        <taxon>Sar</taxon>
        <taxon>Stramenopiles</taxon>
        <taxon>Oomycota</taxon>
        <taxon>Saprolegniomycetes</taxon>
        <taxon>Saprolegniales</taxon>
        <taxon>Achlyaceae</taxon>
        <taxon>Achlya</taxon>
    </lineage>
</organism>
<dbReference type="NCBIfam" id="NF004776">
    <property type="entry name" value="PRK06116.1"/>
    <property type="match status" value="1"/>
</dbReference>
<feature type="binding site" evidence="9">
    <location>
        <position position="313"/>
    </location>
    <ligand>
        <name>FAD</name>
        <dbReference type="ChEBI" id="CHEBI:57692"/>
    </ligand>
</feature>
<dbReference type="SUPFAM" id="SSF51905">
    <property type="entry name" value="FAD/NAD(P)-binding domain"/>
    <property type="match status" value="1"/>
</dbReference>
<dbReference type="PIRSF" id="PIRSF000350">
    <property type="entry name" value="Mercury_reductase_MerA"/>
    <property type="match status" value="1"/>
</dbReference>
<dbReference type="PRINTS" id="PR00368">
    <property type="entry name" value="FADPNR"/>
</dbReference>
<dbReference type="AlphaFoldDB" id="A0A1V9Z0B9"/>
<dbReference type="PROSITE" id="PS00076">
    <property type="entry name" value="PYRIDINE_REDOX_1"/>
    <property type="match status" value="1"/>
</dbReference>
<evidence type="ECO:0000313" key="15">
    <source>
        <dbReference type="EMBL" id="OQR91504.1"/>
    </source>
</evidence>
<protein>
    <recommendedName>
        <fullName evidence="12">Glutathione reductase</fullName>
        <ecNumber evidence="12">1.8.1.7</ecNumber>
    </recommendedName>
</protein>
<evidence type="ECO:0000256" key="3">
    <source>
        <dbReference type="ARBA" id="ARBA00022630"/>
    </source>
</evidence>
<dbReference type="OrthoDB" id="5956163at2759"/>
<dbReference type="InterPro" id="IPR004099">
    <property type="entry name" value="Pyr_nucl-diS_OxRdtase_dimer"/>
</dbReference>
<dbReference type="GO" id="GO:0005739">
    <property type="term" value="C:mitochondrion"/>
    <property type="evidence" value="ECO:0007669"/>
    <property type="project" value="TreeGrafter"/>
</dbReference>
<accession>A0A1V9Z0B9</accession>
<keyword evidence="6" id="KW-1015">Disulfide bond</keyword>
<keyword evidence="3 11" id="KW-0285">Flavoprotein</keyword>
<keyword evidence="7 11" id="KW-0676">Redox-active center</keyword>
<evidence type="ECO:0000256" key="5">
    <source>
        <dbReference type="ARBA" id="ARBA00023002"/>
    </source>
</evidence>
<feature type="binding site" evidence="9">
    <location>
        <position position="272"/>
    </location>
    <ligand>
        <name>NAD(+)</name>
        <dbReference type="ChEBI" id="CHEBI:57540"/>
    </ligand>
</feature>
<proteinExistence type="inferred from homology"/>
<dbReference type="Gene3D" id="3.30.390.30">
    <property type="match status" value="1"/>
</dbReference>
<dbReference type="PANTHER" id="PTHR42737:SF2">
    <property type="entry name" value="GLUTATHIONE REDUCTASE"/>
    <property type="match status" value="1"/>
</dbReference>
<dbReference type="InterPro" id="IPR023753">
    <property type="entry name" value="FAD/NAD-binding_dom"/>
</dbReference>
<evidence type="ECO:0000256" key="12">
    <source>
        <dbReference type="RuleBase" id="RU365016"/>
    </source>
</evidence>
<feature type="domain" description="FAD/NAD(P)-binding" evidence="14">
    <location>
        <begin position="5"/>
        <end position="329"/>
    </location>
</feature>
<dbReference type="FunFam" id="3.30.390.30:FF:000003">
    <property type="entry name" value="Glutathione reductase"/>
    <property type="match status" value="1"/>
</dbReference>
<dbReference type="GO" id="GO:0050660">
    <property type="term" value="F:flavin adenine dinucleotide binding"/>
    <property type="evidence" value="ECO:0007669"/>
    <property type="project" value="InterPro"/>
</dbReference>
<dbReference type="EC" id="1.8.1.7" evidence="12"/>
<comment type="similarity">
    <text evidence="1 11">Belongs to the class-I pyridine nucleotide-disulfide oxidoreductase family.</text>
</comment>
<keyword evidence="5 11" id="KW-0560">Oxidoreductase</keyword>
<comment type="subunit">
    <text evidence="2">Homodimer.</text>
</comment>
<evidence type="ECO:0000256" key="2">
    <source>
        <dbReference type="ARBA" id="ARBA00011738"/>
    </source>
</evidence>
<evidence type="ECO:0000313" key="16">
    <source>
        <dbReference type="Proteomes" id="UP000243579"/>
    </source>
</evidence>
<keyword evidence="4 9" id="KW-0274">FAD</keyword>
<dbReference type="NCBIfam" id="TIGR01421">
    <property type="entry name" value="gluta_reduc_1"/>
    <property type="match status" value="1"/>
</dbReference>
<sequence length="491" mass="51412">MTSNYDLIVVGGGSGGVSCAHRAAGYGARVLLVERCRDAGGAGMGGTCVNVGCVPKKIMFNAALHAERLHTAAAYGFSGHDGARFDWAALKNKRDTYVASLTAMYATGLGEEGIEVVLGAATFVNNHAIAVNGVEYSAPHILIAVGGSPAMPAIPGIDLAISSDGFFALETQPRKVAVVGAGYIAVELAGIFNALSTETTLFCRGSQVLRKFDPLVRDLVNLEMQRAGANFVTESALTQIDRDADGRLRVQADVAGDTRIFAGFDVVLMAIGRAPRTDDLGLETTEIAVSASQHIVVDAQENTSVPGVYAIGDVTTTGWELTPVAIAAGRRLADRLFGGEPNACLHYHQIPTVVFSHPPIGTIGLTEPEAVAAYGAQNVTVHTSSFSNMLYAMSAEKDQVQTAMKLVCIGDEETVVGVHVAGLGADEMIQGFGVALKMGARKSDFDNSVAIHPTASEELVTMSFWGKIKDVVTLPLGTARPPPTLHLSASK</sequence>
<dbReference type="Pfam" id="PF02852">
    <property type="entry name" value="Pyr_redox_dim"/>
    <property type="match status" value="1"/>
</dbReference>
<keyword evidence="16" id="KW-1185">Reference proteome</keyword>
<dbReference type="InterPro" id="IPR046952">
    <property type="entry name" value="GSHR/TRXR-like"/>
</dbReference>
<dbReference type="STRING" id="1202772.A0A1V9Z0B9"/>
<feature type="binding site" evidence="9">
    <location>
        <begin position="180"/>
        <end position="187"/>
    </location>
    <ligand>
        <name>NAD(+)</name>
        <dbReference type="ChEBI" id="CHEBI:57540"/>
    </ligand>
</feature>
<evidence type="ECO:0000256" key="11">
    <source>
        <dbReference type="RuleBase" id="RU003691"/>
    </source>
</evidence>
<feature type="domain" description="Pyridine nucleotide-disulphide oxidoreductase dimerisation" evidence="13">
    <location>
        <begin position="350"/>
        <end position="462"/>
    </location>
</feature>
<dbReference type="PRINTS" id="PR00411">
    <property type="entry name" value="PNDRDTASEI"/>
</dbReference>
<dbReference type="InterPro" id="IPR036188">
    <property type="entry name" value="FAD/NAD-bd_sf"/>
</dbReference>
<keyword evidence="12" id="KW-0963">Cytoplasm</keyword>
<dbReference type="InterPro" id="IPR016156">
    <property type="entry name" value="FAD/NAD-linked_Rdtase_dimer_sf"/>
</dbReference>